<dbReference type="Gene3D" id="2.30.30.910">
    <property type="match status" value="1"/>
</dbReference>
<dbReference type="Pfam" id="PF03963">
    <property type="entry name" value="FlgD"/>
    <property type="match status" value="1"/>
</dbReference>
<evidence type="ECO:0000313" key="9">
    <source>
        <dbReference type="Proteomes" id="UP000426424"/>
    </source>
</evidence>
<evidence type="ECO:0000259" key="6">
    <source>
        <dbReference type="Pfam" id="PF13860"/>
    </source>
</evidence>
<organism evidence="8 9">
    <name type="scientific">Thermochromatium tepidum ATCC 43061</name>
    <dbReference type="NCBI Taxonomy" id="316276"/>
    <lineage>
        <taxon>Bacteria</taxon>
        <taxon>Pseudomonadati</taxon>
        <taxon>Pseudomonadota</taxon>
        <taxon>Gammaproteobacteria</taxon>
        <taxon>Chromatiales</taxon>
        <taxon>Chromatiaceae</taxon>
        <taxon>Thermochromatium</taxon>
    </lineage>
</organism>
<evidence type="ECO:0000256" key="5">
    <source>
        <dbReference type="RuleBase" id="RU362076"/>
    </source>
</evidence>
<dbReference type="AlphaFoldDB" id="A0A6I6EFL9"/>
<dbReference type="Pfam" id="PF13861">
    <property type="entry name" value="FLgD_tudor"/>
    <property type="match status" value="1"/>
</dbReference>
<keyword evidence="3 5" id="KW-1005">Bacterial flagellum biogenesis</keyword>
<dbReference type="InterPro" id="IPR025963">
    <property type="entry name" value="FLgD_Tudor"/>
</dbReference>
<evidence type="ECO:0000259" key="7">
    <source>
        <dbReference type="Pfam" id="PF13861"/>
    </source>
</evidence>
<sequence length="225" mass="23741">MTEVSTDYLSGLGLTAYSPKSSVQGDNELGQEDFLRLLTTQLTTQDPTNPVKNEDFVAQMAQFSTLTGIQDLTSSFKSLSQTLLQGQALEAASLVGKSVLVPSNKMELSEGQGVSGAVELSSSATQTRVDIYNASGQLVRTLDLGTLNSGLQEFNWDGKLANGSKAPAGQYEFRVSAQINGVTEALTPYLNGQVRSVSAESSDTGLTLSVQGIGTVSFSDVLRVS</sequence>
<dbReference type="InterPro" id="IPR025965">
    <property type="entry name" value="FlgD/Vpr_Ig-like"/>
</dbReference>
<feature type="domain" description="FlgD Tudor-like" evidence="7">
    <location>
        <begin position="87"/>
        <end position="221"/>
    </location>
</feature>
<keyword evidence="8" id="KW-0966">Cell projection</keyword>
<dbReference type="Proteomes" id="UP000426424">
    <property type="component" value="Chromosome"/>
</dbReference>
<dbReference type="RefSeq" id="WP_153975194.1">
    <property type="nucleotide sequence ID" value="NZ_CP039268.1"/>
</dbReference>
<dbReference type="GO" id="GO:0044781">
    <property type="term" value="P:bacterial-type flagellum organization"/>
    <property type="evidence" value="ECO:0007669"/>
    <property type="project" value="UniProtKB-UniRule"/>
</dbReference>
<evidence type="ECO:0000256" key="2">
    <source>
        <dbReference type="ARBA" id="ARBA00016013"/>
    </source>
</evidence>
<name>A0A6I6EFL9_THETI</name>
<keyword evidence="8" id="KW-0969">Cilium</keyword>
<gene>
    <name evidence="8" type="ORF">E6P07_08430</name>
</gene>
<dbReference type="Pfam" id="PF13860">
    <property type="entry name" value="FlgD_ig"/>
    <property type="match status" value="1"/>
</dbReference>
<accession>A0A6I6EFL9</accession>
<proteinExistence type="inferred from homology"/>
<comment type="function">
    <text evidence="4 5">Required for flagellar hook formation. May act as a scaffolding protein.</text>
</comment>
<dbReference type="KEGG" id="ttp:E6P07_08430"/>
<evidence type="ECO:0000256" key="3">
    <source>
        <dbReference type="ARBA" id="ARBA00022795"/>
    </source>
</evidence>
<dbReference type="OrthoDB" id="9785233at2"/>
<evidence type="ECO:0000256" key="1">
    <source>
        <dbReference type="ARBA" id="ARBA00010577"/>
    </source>
</evidence>
<feature type="domain" description="FlgD/Vpr Ig-like" evidence="6">
    <location>
        <begin position="105"/>
        <end position="178"/>
    </location>
</feature>
<comment type="similarity">
    <text evidence="1 5">Belongs to the FlgD family.</text>
</comment>
<dbReference type="Gene3D" id="2.60.40.4070">
    <property type="match status" value="1"/>
</dbReference>
<dbReference type="InterPro" id="IPR005648">
    <property type="entry name" value="FlgD"/>
</dbReference>
<keyword evidence="9" id="KW-1185">Reference proteome</keyword>
<reference evidence="8 9" key="1">
    <citation type="submission" date="2019-12" db="EMBL/GenBank/DDBJ databases">
        <title>The complete genome of the thermophilic, anoxygenic phototrophic gammaproteobacterium Thermochromatium tepidum.</title>
        <authorList>
            <person name="Sattley W.M."/>
            <person name="Swingley W.D."/>
            <person name="Burchell B.M."/>
            <person name="Gurbani S.A."/>
            <person name="Kujawa C.M."/>
            <person name="Nuccio D.A."/>
            <person name="Schladweiler J."/>
            <person name="Shaffer K.N."/>
            <person name="Stokes L.M."/>
            <person name="Touchman J.W."/>
            <person name="Blankenship R.E."/>
            <person name="Madigan M.T."/>
        </authorList>
    </citation>
    <scope>NUCLEOTIDE SEQUENCE [LARGE SCALE GENOMIC DNA]</scope>
    <source>
        <strain evidence="8 9">ATCC 43061</strain>
    </source>
</reference>
<keyword evidence="8" id="KW-0282">Flagellum</keyword>
<evidence type="ECO:0000256" key="4">
    <source>
        <dbReference type="ARBA" id="ARBA00024746"/>
    </source>
</evidence>
<evidence type="ECO:0000313" key="8">
    <source>
        <dbReference type="EMBL" id="QGU33000.1"/>
    </source>
</evidence>
<dbReference type="EMBL" id="CP039268">
    <property type="protein sequence ID" value="QGU33000.1"/>
    <property type="molecule type" value="Genomic_DNA"/>
</dbReference>
<protein>
    <recommendedName>
        <fullName evidence="2 5">Basal-body rod modification protein FlgD</fullName>
    </recommendedName>
</protein>